<dbReference type="SMART" id="SM00871">
    <property type="entry name" value="AraC_E_bind"/>
    <property type="match status" value="1"/>
</dbReference>
<evidence type="ECO:0000256" key="1">
    <source>
        <dbReference type="ARBA" id="ARBA00023125"/>
    </source>
</evidence>
<dbReference type="InterPro" id="IPR029442">
    <property type="entry name" value="GyrI-like"/>
</dbReference>
<dbReference type="Pfam" id="PF13411">
    <property type="entry name" value="MerR_1"/>
    <property type="match status" value="1"/>
</dbReference>
<dbReference type="GO" id="GO:0003677">
    <property type="term" value="F:DNA binding"/>
    <property type="evidence" value="ECO:0007669"/>
    <property type="project" value="UniProtKB-KW"/>
</dbReference>
<dbReference type="OrthoDB" id="9773308at2"/>
<dbReference type="InterPro" id="IPR010499">
    <property type="entry name" value="AraC_E-bd"/>
</dbReference>
<dbReference type="Gene3D" id="1.10.1660.10">
    <property type="match status" value="1"/>
</dbReference>
<dbReference type="PATRIC" id="fig|1678840.3.peg.1497"/>
<dbReference type="PANTHER" id="PTHR30204:SF97">
    <property type="entry name" value="MERR FAMILY REGULATORY PROTEIN"/>
    <property type="match status" value="1"/>
</dbReference>
<dbReference type="InterPro" id="IPR047057">
    <property type="entry name" value="MerR_fam"/>
</dbReference>
<dbReference type="SUPFAM" id="SSF46955">
    <property type="entry name" value="Putative DNA-binding domain"/>
    <property type="match status" value="1"/>
</dbReference>
<evidence type="ECO:0000259" key="2">
    <source>
        <dbReference type="PROSITE" id="PS50937"/>
    </source>
</evidence>
<gene>
    <name evidence="3" type="ORF">ATC1_13242</name>
</gene>
<dbReference type="Proteomes" id="UP000053370">
    <property type="component" value="Unassembled WGS sequence"/>
</dbReference>
<organism evidence="3">
    <name type="scientific">Flexilinea flocculi</name>
    <dbReference type="NCBI Taxonomy" id="1678840"/>
    <lineage>
        <taxon>Bacteria</taxon>
        <taxon>Bacillati</taxon>
        <taxon>Chloroflexota</taxon>
        <taxon>Anaerolineae</taxon>
        <taxon>Anaerolineales</taxon>
        <taxon>Anaerolineaceae</taxon>
        <taxon>Flexilinea</taxon>
    </lineage>
</organism>
<feature type="domain" description="HTH merR-type" evidence="2">
    <location>
        <begin position="1"/>
        <end position="71"/>
    </location>
</feature>
<dbReference type="SUPFAM" id="SSF55136">
    <property type="entry name" value="Probable bacterial effector-binding domain"/>
    <property type="match status" value="1"/>
</dbReference>
<dbReference type="InterPro" id="IPR011256">
    <property type="entry name" value="Reg_factor_effector_dom_sf"/>
</dbReference>
<proteinExistence type="predicted"/>
<keyword evidence="4" id="KW-1185">Reference proteome</keyword>
<reference evidence="3" key="1">
    <citation type="journal article" date="2015" name="Genome Announc.">
        <title>Draft Genome Sequence of Anaerolineae Strain TC1, a Novel Isolate from a Methanogenic Wastewater Treatment System.</title>
        <authorList>
            <person name="Matsuura N."/>
            <person name="Tourlousse D.M."/>
            <person name="Sun L."/>
            <person name="Toyonaga M."/>
            <person name="Kuroda K."/>
            <person name="Ohashi A."/>
            <person name="Cruz R."/>
            <person name="Yamaguchi T."/>
            <person name="Sekiguchi Y."/>
        </authorList>
    </citation>
    <scope>NUCLEOTIDE SEQUENCE [LARGE SCALE GENOMIC DNA]</scope>
    <source>
        <strain evidence="3">TC1</strain>
    </source>
</reference>
<sequence length="270" mass="31597">MYKIGLFSKISKTTIKTLRYYDKEGLLKPEKIDRANNYRYYTTDQLFVLHRIISLRQIGFSIQEIRNILAGQNEDQMILQRKKEIEALLSQSSDQLSRINQYILEKKEGVMLQYQAVIKDLPECIVYSKRMRIPGYDSYFQIIPEIGAKVAASNPGIECTVPAYCFNIYHDKEYKEKDIDVEYCEAVNQFGKNEDGIIFKKIPSVKAVSTLHKGPYKNLGLAYSFIFRWIEENSYEISEPPRESYIDGIWNKENEADWLTEIQIPIRKKA</sequence>
<dbReference type="EMBL" id="DF968181">
    <property type="protein sequence ID" value="GAP40274.1"/>
    <property type="molecule type" value="Genomic_DNA"/>
</dbReference>
<protein>
    <submittedName>
        <fullName evidence="3">DNA-binding transcriptional regulator, MerR family</fullName>
    </submittedName>
</protein>
<dbReference type="PANTHER" id="PTHR30204">
    <property type="entry name" value="REDOX-CYCLING DRUG-SENSING TRANSCRIPTIONAL ACTIVATOR SOXR"/>
    <property type="match status" value="1"/>
</dbReference>
<dbReference type="Gene3D" id="3.20.80.10">
    <property type="entry name" value="Regulatory factor, effector binding domain"/>
    <property type="match status" value="1"/>
</dbReference>
<evidence type="ECO:0000313" key="4">
    <source>
        <dbReference type="Proteomes" id="UP000053370"/>
    </source>
</evidence>
<evidence type="ECO:0000313" key="3">
    <source>
        <dbReference type="EMBL" id="GAP40274.1"/>
    </source>
</evidence>
<name>A0A0S7BR54_9CHLR</name>
<dbReference type="InterPro" id="IPR009061">
    <property type="entry name" value="DNA-bd_dom_put_sf"/>
</dbReference>
<dbReference type="GO" id="GO:0003700">
    <property type="term" value="F:DNA-binding transcription factor activity"/>
    <property type="evidence" value="ECO:0007669"/>
    <property type="project" value="InterPro"/>
</dbReference>
<keyword evidence="1 3" id="KW-0238">DNA-binding</keyword>
<dbReference type="PROSITE" id="PS50937">
    <property type="entry name" value="HTH_MERR_2"/>
    <property type="match status" value="1"/>
</dbReference>
<dbReference type="InterPro" id="IPR000551">
    <property type="entry name" value="MerR-type_HTH_dom"/>
</dbReference>
<dbReference type="RefSeq" id="WP_062279414.1">
    <property type="nucleotide sequence ID" value="NZ_DF968181.1"/>
</dbReference>
<dbReference type="STRING" id="1678840.ATC1_13242"/>
<dbReference type="SMART" id="SM00422">
    <property type="entry name" value="HTH_MERR"/>
    <property type="match status" value="1"/>
</dbReference>
<accession>A0A0S7BR54</accession>
<dbReference type="AlphaFoldDB" id="A0A0S7BR54"/>
<dbReference type="Pfam" id="PF06445">
    <property type="entry name" value="GyrI-like"/>
    <property type="match status" value="1"/>
</dbReference>
<dbReference type="CDD" id="cd01107">
    <property type="entry name" value="HTH_BmrR"/>
    <property type="match status" value="1"/>
</dbReference>